<accession>A0A8I2ZGC8</accession>
<organism evidence="1 2">
    <name type="scientific">Verticillium longisporum</name>
    <name type="common">Verticillium dahliae var. longisporum</name>
    <dbReference type="NCBI Taxonomy" id="100787"/>
    <lineage>
        <taxon>Eukaryota</taxon>
        <taxon>Fungi</taxon>
        <taxon>Dikarya</taxon>
        <taxon>Ascomycota</taxon>
        <taxon>Pezizomycotina</taxon>
        <taxon>Sordariomycetes</taxon>
        <taxon>Hypocreomycetidae</taxon>
        <taxon>Glomerellales</taxon>
        <taxon>Plectosphaerellaceae</taxon>
        <taxon>Verticillium</taxon>
    </lineage>
</organism>
<dbReference type="AlphaFoldDB" id="A0A8I2ZGC8"/>
<protein>
    <submittedName>
        <fullName evidence="1">MFS transporter asaE like protein</fullName>
    </submittedName>
</protein>
<dbReference type="EMBL" id="JAEMWZ010000247">
    <property type="protein sequence ID" value="KAG7129372.1"/>
    <property type="molecule type" value="Genomic_DNA"/>
</dbReference>
<comment type="caution">
    <text evidence="1">The sequence shown here is derived from an EMBL/GenBank/DDBJ whole genome shotgun (WGS) entry which is preliminary data.</text>
</comment>
<name>A0A8I2ZGC8_VERLO</name>
<dbReference type="Proteomes" id="UP000689129">
    <property type="component" value="Unassembled WGS sequence"/>
</dbReference>
<gene>
    <name evidence="1" type="ORF">HYQ45_011396</name>
</gene>
<sequence>MASDIEAAHEGNLKTVVDQSADGIPRTTGPLPAQFIPQFTTSASILELEYPDGGWTVWSQVIAGHLINSLAWGYGATYGIFQLYYTETLHLPEAQVSWVGSLQVFLSFVLCTISGRLSNAGYGRHAVFVGSLLAVLGSFAS</sequence>
<evidence type="ECO:0000313" key="1">
    <source>
        <dbReference type="EMBL" id="KAG7129372.1"/>
    </source>
</evidence>
<proteinExistence type="predicted"/>
<evidence type="ECO:0000313" key="2">
    <source>
        <dbReference type="Proteomes" id="UP000689129"/>
    </source>
</evidence>
<reference evidence="1" key="1">
    <citation type="journal article" date="2021" name="Mol. Plant Pathol.">
        <title>A 20-kb lineage-specific genomic region tames virulence in pathogenic amphidiploid Verticillium longisporum.</title>
        <authorList>
            <person name="Harting R."/>
            <person name="Starke J."/>
            <person name="Kusch H."/>
            <person name="Poggeler S."/>
            <person name="Maurus I."/>
            <person name="Schluter R."/>
            <person name="Landesfeind M."/>
            <person name="Bulla I."/>
            <person name="Nowrousian M."/>
            <person name="de Jonge R."/>
            <person name="Stahlhut G."/>
            <person name="Hoff K.J."/>
            <person name="Asshauer K.P."/>
            <person name="Thurmer A."/>
            <person name="Stanke M."/>
            <person name="Daniel R."/>
            <person name="Morgenstern B."/>
            <person name="Thomma B.P.H.J."/>
            <person name="Kronstad J.W."/>
            <person name="Braus-Stromeyer S.A."/>
            <person name="Braus G.H."/>
        </authorList>
    </citation>
    <scope>NUCLEOTIDE SEQUENCE</scope>
    <source>
        <strain evidence="1">Vl32</strain>
    </source>
</reference>
<dbReference type="OrthoDB" id="2213137at2759"/>